<sequence length="478" mass="54828">MADNDVKTIHALEEEELAKHLLRHLKDVYEEYLDIFDKFLKRHYLIVALSGVVTLFGIVILVLKFYGMEGLLYSFKAVQSSFASLVSGGSIIAFGGSFLFTSSEKPTIDVQENDPKDGAIKLCIERRLWEKLEETIKKLRKKRELLETVLGYQAFWSVMASIVVLILVGADFLGLYPDNIYVGIGLNCLLSLAGIYFIYCAFRLYSVVSTPRKVLQRNRWVFFLFVVPCSLMVGLTEWNWMILYYAITPRILWGKKDGKNKSLEDLQLIEDVNLSPDDKVEILCLLRGLNPDISHMRIERFCDELGIDKYPELIPLLGTNNMNYSSKSGFIESINKIESQAKNEIFEKYFYLGESLVKCLNSDSQDFNMNDEEIIRKFASIDSSAKKQIYIHLFKLGKELSEFFEHSPQEKPKNLFPEEIEVAQNAIKIYSIFVKIGIEKIKLIRTFTVSTVGKFTNNEVKSIVATYKKFSAKNDNHA</sequence>
<name>A0A9N9B1I7_9GLOM</name>
<feature type="transmembrane region" description="Helical" evidence="1">
    <location>
        <begin position="180"/>
        <end position="199"/>
    </location>
</feature>
<comment type="caution">
    <text evidence="2">The sequence shown here is derived from an EMBL/GenBank/DDBJ whole genome shotgun (WGS) entry which is preliminary data.</text>
</comment>
<dbReference type="EMBL" id="CAJVPZ010004851">
    <property type="protein sequence ID" value="CAG8552432.1"/>
    <property type="molecule type" value="Genomic_DNA"/>
</dbReference>
<feature type="transmembrane region" description="Helical" evidence="1">
    <location>
        <begin position="145"/>
        <end position="168"/>
    </location>
</feature>
<feature type="transmembrane region" description="Helical" evidence="1">
    <location>
        <begin position="44"/>
        <end position="66"/>
    </location>
</feature>
<keyword evidence="1" id="KW-0812">Transmembrane</keyword>
<protein>
    <submittedName>
        <fullName evidence="2">9090_t:CDS:1</fullName>
    </submittedName>
</protein>
<dbReference type="Proteomes" id="UP000789396">
    <property type="component" value="Unassembled WGS sequence"/>
</dbReference>
<organism evidence="2 3">
    <name type="scientific">Racocetra fulgida</name>
    <dbReference type="NCBI Taxonomy" id="60492"/>
    <lineage>
        <taxon>Eukaryota</taxon>
        <taxon>Fungi</taxon>
        <taxon>Fungi incertae sedis</taxon>
        <taxon>Mucoromycota</taxon>
        <taxon>Glomeromycotina</taxon>
        <taxon>Glomeromycetes</taxon>
        <taxon>Diversisporales</taxon>
        <taxon>Gigasporaceae</taxon>
        <taxon>Racocetra</taxon>
    </lineage>
</organism>
<accession>A0A9N9B1I7</accession>
<dbReference type="AlphaFoldDB" id="A0A9N9B1I7"/>
<gene>
    <name evidence="2" type="ORF">RFULGI_LOCUS4707</name>
</gene>
<feature type="transmembrane region" description="Helical" evidence="1">
    <location>
        <begin position="78"/>
        <end position="100"/>
    </location>
</feature>
<dbReference type="OrthoDB" id="2354713at2759"/>
<keyword evidence="1" id="KW-1133">Transmembrane helix</keyword>
<keyword evidence="3" id="KW-1185">Reference proteome</keyword>
<reference evidence="2" key="1">
    <citation type="submission" date="2021-06" db="EMBL/GenBank/DDBJ databases">
        <authorList>
            <person name="Kallberg Y."/>
            <person name="Tangrot J."/>
            <person name="Rosling A."/>
        </authorList>
    </citation>
    <scope>NUCLEOTIDE SEQUENCE</scope>
    <source>
        <strain evidence="2">IN212</strain>
    </source>
</reference>
<keyword evidence="1" id="KW-0472">Membrane</keyword>
<feature type="transmembrane region" description="Helical" evidence="1">
    <location>
        <begin position="220"/>
        <end position="247"/>
    </location>
</feature>
<evidence type="ECO:0000313" key="3">
    <source>
        <dbReference type="Proteomes" id="UP000789396"/>
    </source>
</evidence>
<evidence type="ECO:0000313" key="2">
    <source>
        <dbReference type="EMBL" id="CAG8552432.1"/>
    </source>
</evidence>
<evidence type="ECO:0000256" key="1">
    <source>
        <dbReference type="SAM" id="Phobius"/>
    </source>
</evidence>
<proteinExistence type="predicted"/>